<dbReference type="EMBL" id="LQYV01000026">
    <property type="protein sequence ID" value="KYD28518.1"/>
    <property type="molecule type" value="Genomic_DNA"/>
</dbReference>
<evidence type="ECO:0000256" key="7">
    <source>
        <dbReference type="ARBA" id="ARBA00022723"/>
    </source>
</evidence>
<comment type="subunit">
    <text evidence="4">Homotrimer.</text>
</comment>
<evidence type="ECO:0000256" key="1">
    <source>
        <dbReference type="ARBA" id="ARBA00001960"/>
    </source>
</evidence>
<sequence>MVKQRYFDEGGTKMKRKTKMMWTAAALSVSLLAGCSGNDSVATSTSKKESANTASTQGTTQTSQVIEPHKGLNQPPVPIKIERTGPHDVNVEMTAQITDIEIDKGKIYKAWTFNGQAPGPLVVVNEGDTIHFTLKNMDPAIPHSMDFHAVHAAPSKDFANVQPNETGTFSYPANNPGVFMYHCGTSPVLAHIANGMHGTIIVKPKNGYPTDKSIDREFVLIQNEWYKYNDMNDFANGVPSHVVFSTKALKEGDRNTNGDTFTLKEHPLVAKVGDRIRIYVNNVGPNHVSSFHVVGTVFDDVYLDGNPANHLKGLQTVMLPASGGAVVEFTVTRPGNYPIVTHQFNDAQKGAVAILKVTETGEDDGKATMGH</sequence>
<feature type="binding site" description="type 1 copper site" evidence="12">
    <location>
        <position position="196"/>
    </location>
    <ligand>
        <name>Cu cation</name>
        <dbReference type="ChEBI" id="CHEBI:23378"/>
        <label>1</label>
    </ligand>
</feature>
<evidence type="ECO:0000256" key="11">
    <source>
        <dbReference type="ARBA" id="ARBA00049340"/>
    </source>
</evidence>
<evidence type="ECO:0000256" key="5">
    <source>
        <dbReference type="ARBA" id="ARBA00011882"/>
    </source>
</evidence>
<evidence type="ECO:0000259" key="15">
    <source>
        <dbReference type="Pfam" id="PF07732"/>
    </source>
</evidence>
<comment type="catalytic activity">
    <reaction evidence="11">
        <text>nitric oxide + Fe(III)-[cytochrome c] + H2O = Fe(II)-[cytochrome c] + nitrite + 2 H(+)</text>
        <dbReference type="Rhea" id="RHEA:15233"/>
        <dbReference type="Rhea" id="RHEA-COMP:10350"/>
        <dbReference type="Rhea" id="RHEA-COMP:14399"/>
        <dbReference type="ChEBI" id="CHEBI:15377"/>
        <dbReference type="ChEBI" id="CHEBI:15378"/>
        <dbReference type="ChEBI" id="CHEBI:16301"/>
        <dbReference type="ChEBI" id="CHEBI:16480"/>
        <dbReference type="ChEBI" id="CHEBI:29033"/>
        <dbReference type="ChEBI" id="CHEBI:29034"/>
        <dbReference type="EC" id="1.7.2.1"/>
    </reaction>
</comment>
<keyword evidence="8" id="KW-0677">Repeat</keyword>
<evidence type="ECO:0000256" key="10">
    <source>
        <dbReference type="ARBA" id="ARBA00023008"/>
    </source>
</evidence>
<name>A0A150MVL6_GEOSE</name>
<evidence type="ECO:0000256" key="3">
    <source>
        <dbReference type="ARBA" id="ARBA00010609"/>
    </source>
</evidence>
<organism evidence="17 18">
    <name type="scientific">Geobacillus stearothermophilus</name>
    <name type="common">Bacillus stearothermophilus</name>
    <dbReference type="NCBI Taxonomy" id="1422"/>
    <lineage>
        <taxon>Bacteria</taxon>
        <taxon>Bacillati</taxon>
        <taxon>Bacillota</taxon>
        <taxon>Bacilli</taxon>
        <taxon>Bacillales</taxon>
        <taxon>Anoxybacillaceae</taxon>
        <taxon>Geobacillus</taxon>
    </lineage>
</organism>
<evidence type="ECO:0000256" key="13">
    <source>
        <dbReference type="SAM" id="MobiDB-lite"/>
    </source>
</evidence>
<dbReference type="GO" id="GO:0050421">
    <property type="term" value="F:nitrite reductase (NO-forming) activity"/>
    <property type="evidence" value="ECO:0007669"/>
    <property type="project" value="UniProtKB-EC"/>
</dbReference>
<keyword evidence="7 12" id="KW-0479">Metal-binding</keyword>
<evidence type="ECO:0000313" key="19">
    <source>
        <dbReference type="Proteomes" id="UP000773850"/>
    </source>
</evidence>
<dbReference type="EMBL" id="LUCS01000028">
    <property type="protein sequence ID" value="KAF6510749.1"/>
    <property type="molecule type" value="Genomic_DNA"/>
</dbReference>
<keyword evidence="10 12" id="KW-0186">Copper</keyword>
<keyword evidence="19" id="KW-1185">Reference proteome</keyword>
<evidence type="ECO:0000313" key="16">
    <source>
        <dbReference type="EMBL" id="KAF6510749.1"/>
    </source>
</evidence>
<evidence type="ECO:0000256" key="4">
    <source>
        <dbReference type="ARBA" id="ARBA00011233"/>
    </source>
</evidence>
<reference evidence="17 18" key="1">
    <citation type="submission" date="2016-01" db="EMBL/GenBank/DDBJ databases">
        <title>Draft Genome Sequences of Seven Thermophilic Sporeformers Isolated from Foods.</title>
        <authorList>
            <person name="Berendsen E.M."/>
            <person name="Wells-Bennik M.H."/>
            <person name="Krawcyk A.O."/>
            <person name="De Jong A."/>
            <person name="Holsappel S."/>
            <person name="Eijlander R.T."/>
            <person name="Kuipers O.P."/>
        </authorList>
    </citation>
    <scope>NUCLEOTIDE SEQUENCE [LARGE SCALE GENOMIC DNA]</scope>
    <source>
        <strain evidence="17 18">B4109</strain>
    </source>
</reference>
<evidence type="ECO:0000256" key="6">
    <source>
        <dbReference type="ARBA" id="ARBA00017290"/>
    </source>
</evidence>
<dbReference type="Pfam" id="PF07731">
    <property type="entry name" value="Cu-oxidase_2"/>
    <property type="match status" value="1"/>
</dbReference>
<dbReference type="PANTHER" id="PTHR11709">
    <property type="entry name" value="MULTI-COPPER OXIDASE"/>
    <property type="match status" value="1"/>
</dbReference>
<dbReference type="InterPro" id="IPR008972">
    <property type="entry name" value="Cupredoxin"/>
</dbReference>
<dbReference type="Pfam" id="PF07732">
    <property type="entry name" value="Cu-oxidase_3"/>
    <property type="match status" value="1"/>
</dbReference>
<dbReference type="CDD" id="cd04208">
    <property type="entry name" value="CuRO_2_CuNIR"/>
    <property type="match status" value="1"/>
</dbReference>
<evidence type="ECO:0000256" key="9">
    <source>
        <dbReference type="ARBA" id="ARBA00023002"/>
    </source>
</evidence>
<feature type="binding site" description="type 1 copper site" evidence="12">
    <location>
        <position position="143"/>
    </location>
    <ligand>
        <name>Cu cation</name>
        <dbReference type="ChEBI" id="CHEBI:23378"/>
        <label>1</label>
    </ligand>
</feature>
<feature type="binding site" description="type 1 copper site" evidence="12">
    <location>
        <position position="342"/>
    </location>
    <ligand>
        <name>Cu cation</name>
        <dbReference type="ChEBI" id="CHEBI:23378"/>
        <label>1</label>
    </ligand>
</feature>
<keyword evidence="9 17" id="KW-0560">Oxidoreductase</keyword>
<accession>A0A150MVL6</accession>
<dbReference type="PANTHER" id="PTHR11709:SF394">
    <property type="entry name" value="FI03373P-RELATED"/>
    <property type="match status" value="1"/>
</dbReference>
<comment type="caution">
    <text evidence="17">The sequence shown here is derived from an EMBL/GenBank/DDBJ whole genome shotgun (WGS) entry which is preliminary data.</text>
</comment>
<feature type="domain" description="Plastocyanin-like" evidence="15">
    <location>
        <begin position="97"/>
        <end position="206"/>
    </location>
</feature>
<evidence type="ECO:0000256" key="12">
    <source>
        <dbReference type="PIRSR" id="PIRSR601287-1"/>
    </source>
</evidence>
<dbReference type="PROSITE" id="PS51257">
    <property type="entry name" value="PROKAR_LIPOPROTEIN"/>
    <property type="match status" value="1"/>
</dbReference>
<dbReference type="Proteomes" id="UP000773850">
    <property type="component" value="Unassembled WGS sequence"/>
</dbReference>
<feature type="compositionally biased region" description="Low complexity" evidence="13">
    <location>
        <begin position="51"/>
        <end position="64"/>
    </location>
</feature>
<dbReference type="EC" id="1.7.2.1" evidence="5"/>
<feature type="binding site" description="type 1 copper site" evidence="12">
    <location>
        <position position="182"/>
    </location>
    <ligand>
        <name>Cu cation</name>
        <dbReference type="ChEBI" id="CHEBI:23378"/>
        <label>1</label>
    </ligand>
</feature>
<dbReference type="InterPro" id="IPR011706">
    <property type="entry name" value="Cu-oxidase_C"/>
</dbReference>
<dbReference type="InterPro" id="IPR011707">
    <property type="entry name" value="Cu-oxidase-like_N"/>
</dbReference>
<dbReference type="SUPFAM" id="SSF49503">
    <property type="entry name" value="Cupredoxins"/>
    <property type="match status" value="2"/>
</dbReference>
<dbReference type="Proteomes" id="UP000075424">
    <property type="component" value="Unassembled WGS sequence"/>
</dbReference>
<evidence type="ECO:0000313" key="17">
    <source>
        <dbReference type="EMBL" id="KYD28518.1"/>
    </source>
</evidence>
<feature type="region of interest" description="Disordered" evidence="13">
    <location>
        <begin position="38"/>
        <end position="77"/>
    </location>
</feature>
<dbReference type="PATRIC" id="fig|1422.18.peg.2111"/>
<comment type="similarity">
    <text evidence="3">Belongs to the multicopper oxidase family.</text>
</comment>
<dbReference type="AlphaFoldDB" id="A0A150MVL6"/>
<evidence type="ECO:0000256" key="8">
    <source>
        <dbReference type="ARBA" id="ARBA00022737"/>
    </source>
</evidence>
<feature type="binding site" description="type 1 copper site" evidence="12">
    <location>
        <position position="148"/>
    </location>
    <ligand>
        <name>Cu cation</name>
        <dbReference type="ChEBI" id="CHEBI:23378"/>
        <label>1</label>
    </ligand>
</feature>
<evidence type="ECO:0000313" key="18">
    <source>
        <dbReference type="Proteomes" id="UP000075424"/>
    </source>
</evidence>
<gene>
    <name evidence="17" type="ORF">B4109_3053</name>
    <name evidence="16" type="ORF">GS8_2906</name>
</gene>
<feature type="binding site" description="type 1 copper site" evidence="12">
    <location>
        <position position="191"/>
    </location>
    <ligand>
        <name>Cu cation</name>
        <dbReference type="ChEBI" id="CHEBI:23378"/>
        <label>1</label>
    </ligand>
</feature>
<comment type="cofactor">
    <cofactor evidence="2 12">
        <name>Cu(2+)</name>
        <dbReference type="ChEBI" id="CHEBI:29036"/>
    </cofactor>
</comment>
<evidence type="ECO:0000259" key="14">
    <source>
        <dbReference type="Pfam" id="PF07731"/>
    </source>
</evidence>
<dbReference type="PRINTS" id="PR00695">
    <property type="entry name" value="CUNO2RDTASE"/>
</dbReference>
<evidence type="ECO:0000256" key="2">
    <source>
        <dbReference type="ARBA" id="ARBA00001973"/>
    </source>
</evidence>
<feature type="domain" description="Plastocyanin-like" evidence="14">
    <location>
        <begin position="252"/>
        <end position="342"/>
    </location>
</feature>
<dbReference type="InterPro" id="IPR045087">
    <property type="entry name" value="Cu-oxidase_fam"/>
</dbReference>
<dbReference type="CDD" id="cd11020">
    <property type="entry name" value="CuRO_1_CuNIR"/>
    <property type="match status" value="1"/>
</dbReference>
<comment type="cofactor">
    <cofactor evidence="1 12">
        <name>Cu(+)</name>
        <dbReference type="ChEBI" id="CHEBI:49552"/>
    </cofactor>
</comment>
<reference evidence="16 19" key="2">
    <citation type="submission" date="2016-03" db="EMBL/GenBank/DDBJ databases">
        <title>Spore heat resistance.</title>
        <authorList>
            <person name="Boekhorst J."/>
            <person name="Berendsen E.M."/>
            <person name="Wells-Bennik M.H."/>
            <person name="Kuipers O.P."/>
        </authorList>
    </citation>
    <scope>NUCLEOTIDE SEQUENCE [LARGE SCALE GENOMIC DNA]</scope>
    <source>
        <strain evidence="16 19">GS8</strain>
    </source>
</reference>
<dbReference type="Gene3D" id="2.60.40.420">
    <property type="entry name" value="Cupredoxins - blue copper proteins"/>
    <property type="match status" value="2"/>
</dbReference>
<proteinExistence type="inferred from homology"/>
<feature type="binding site" description="type 1 copper site" evidence="12">
    <location>
        <position position="183"/>
    </location>
    <ligand>
        <name>Cu cation</name>
        <dbReference type="ChEBI" id="CHEBI:23378"/>
        <label>1</label>
    </ligand>
</feature>
<dbReference type="GO" id="GO:0005507">
    <property type="term" value="F:copper ion binding"/>
    <property type="evidence" value="ECO:0007669"/>
    <property type="project" value="InterPro"/>
</dbReference>
<dbReference type="InterPro" id="IPR001287">
    <property type="entry name" value="NO2-reductase_Cu"/>
</dbReference>
<protein>
    <recommendedName>
        <fullName evidence="6">Copper-containing nitrite reductase</fullName>
        <ecNumber evidence="5">1.7.2.1</ecNumber>
    </recommendedName>
</protein>